<evidence type="ECO:0000256" key="5">
    <source>
        <dbReference type="ARBA" id="ARBA00022989"/>
    </source>
</evidence>
<dbReference type="InterPro" id="IPR007353">
    <property type="entry name" value="DUF421"/>
</dbReference>
<gene>
    <name evidence="9" type="ORF">ACFPU1_03730</name>
</gene>
<evidence type="ECO:0000256" key="3">
    <source>
        <dbReference type="ARBA" id="ARBA00022475"/>
    </source>
</evidence>
<proteinExistence type="inferred from homology"/>
<evidence type="ECO:0000313" key="10">
    <source>
        <dbReference type="Proteomes" id="UP001596142"/>
    </source>
</evidence>
<dbReference type="Proteomes" id="UP001596142">
    <property type="component" value="Unassembled WGS sequence"/>
</dbReference>
<evidence type="ECO:0000256" key="6">
    <source>
        <dbReference type="ARBA" id="ARBA00023136"/>
    </source>
</evidence>
<feature type="transmembrane region" description="Helical" evidence="7">
    <location>
        <begin position="72"/>
        <end position="92"/>
    </location>
</feature>
<dbReference type="InterPro" id="IPR023090">
    <property type="entry name" value="UPF0702_alpha/beta_dom_sf"/>
</dbReference>
<dbReference type="PANTHER" id="PTHR34582:SF6">
    <property type="entry name" value="UPF0702 TRANSMEMBRANE PROTEIN YCAP"/>
    <property type="match status" value="1"/>
</dbReference>
<feature type="transmembrane region" description="Helical" evidence="7">
    <location>
        <begin position="12"/>
        <end position="31"/>
    </location>
</feature>
<dbReference type="Gene3D" id="3.30.240.20">
    <property type="entry name" value="bsu07140 like domains"/>
    <property type="match status" value="2"/>
</dbReference>
<dbReference type="PANTHER" id="PTHR34582">
    <property type="entry name" value="UPF0702 TRANSMEMBRANE PROTEIN YCAP"/>
    <property type="match status" value="1"/>
</dbReference>
<keyword evidence="6 7" id="KW-0472">Membrane</keyword>
<evidence type="ECO:0000259" key="8">
    <source>
        <dbReference type="Pfam" id="PF04239"/>
    </source>
</evidence>
<dbReference type="Pfam" id="PF04239">
    <property type="entry name" value="DUF421"/>
    <property type="match status" value="1"/>
</dbReference>
<keyword evidence="10" id="KW-1185">Reference proteome</keyword>
<dbReference type="EMBL" id="JBHSOZ010000003">
    <property type="protein sequence ID" value="MFC5711882.1"/>
    <property type="molecule type" value="Genomic_DNA"/>
</dbReference>
<organism evidence="9 10">
    <name type="scientific">Thalassorhabdus alkalitolerans</name>
    <dbReference type="NCBI Taxonomy" id="2282697"/>
    <lineage>
        <taxon>Bacteria</taxon>
        <taxon>Bacillati</taxon>
        <taxon>Bacillota</taxon>
        <taxon>Bacilli</taxon>
        <taxon>Bacillales</taxon>
        <taxon>Bacillaceae</taxon>
        <taxon>Thalassorhabdus</taxon>
    </lineage>
</organism>
<comment type="caution">
    <text evidence="9">The sequence shown here is derived from an EMBL/GenBank/DDBJ whole genome shotgun (WGS) entry which is preliminary data.</text>
</comment>
<keyword evidence="4 7" id="KW-0812">Transmembrane</keyword>
<name>A0ABW0YK70_9BACI</name>
<comment type="similarity">
    <text evidence="2">Belongs to the UPF0702 family.</text>
</comment>
<accession>A0ABW0YK70</accession>
<feature type="domain" description="YetF C-terminal" evidence="8">
    <location>
        <begin position="93"/>
        <end position="224"/>
    </location>
</feature>
<evidence type="ECO:0000256" key="4">
    <source>
        <dbReference type="ARBA" id="ARBA00022692"/>
    </source>
</evidence>
<evidence type="ECO:0000256" key="1">
    <source>
        <dbReference type="ARBA" id="ARBA00004651"/>
    </source>
</evidence>
<evidence type="ECO:0000313" key="9">
    <source>
        <dbReference type="EMBL" id="MFC5711882.1"/>
    </source>
</evidence>
<sequence>MRILEFWTGSEALPITGFVIRAIIVYIYIFLMVKILGQRSMGSIDPLDFIFGVVIGDIVGEPLSSGDLPLGGPLASAGLIAAFHFTLTYTALKTPRFRRVIEDEPLIVIEKGKILHDQLKKAKVTIESLLMDLRLRDASDLNEVDYAILEANGQISVIKKSANQALTPTDMNMDPKDKGYPKVIIEDGKIIHANLKELGSIDWLKEELLKRGHRNPHEIFLLTIDETSGWYISPKQQV</sequence>
<keyword evidence="5 7" id="KW-1133">Transmembrane helix</keyword>
<evidence type="ECO:0000256" key="2">
    <source>
        <dbReference type="ARBA" id="ARBA00006448"/>
    </source>
</evidence>
<reference evidence="10" key="1">
    <citation type="journal article" date="2019" name="Int. J. Syst. Evol. Microbiol.">
        <title>The Global Catalogue of Microorganisms (GCM) 10K type strain sequencing project: providing services to taxonomists for standard genome sequencing and annotation.</title>
        <authorList>
            <consortium name="The Broad Institute Genomics Platform"/>
            <consortium name="The Broad Institute Genome Sequencing Center for Infectious Disease"/>
            <person name="Wu L."/>
            <person name="Ma J."/>
        </authorList>
    </citation>
    <scope>NUCLEOTIDE SEQUENCE [LARGE SCALE GENOMIC DNA]</scope>
    <source>
        <strain evidence="10">CECT 7184</strain>
    </source>
</reference>
<protein>
    <submittedName>
        <fullName evidence="9">DUF421 domain-containing protein</fullName>
    </submittedName>
</protein>
<comment type="subcellular location">
    <subcellularLocation>
        <location evidence="1">Cell membrane</location>
        <topology evidence="1">Multi-pass membrane protein</topology>
    </subcellularLocation>
</comment>
<evidence type="ECO:0000256" key="7">
    <source>
        <dbReference type="SAM" id="Phobius"/>
    </source>
</evidence>
<keyword evidence="3" id="KW-1003">Cell membrane</keyword>